<reference evidence="3 5" key="1">
    <citation type="submission" date="2016-10" db="EMBL/GenBank/DDBJ databases">
        <authorList>
            <person name="Cai Z."/>
        </authorList>
    </citation>
    <scope>NUCLEOTIDE SEQUENCE [LARGE SCALE GENOMIC DNA]</scope>
    <source>
        <strain evidence="3 5">DSM 25227</strain>
    </source>
</reference>
<sequence>MADPGMLALSFAGGMAFGAVYLALIWSAAQRIAGPRPVLAFVTLALARAALLLGSVIGALAMGANATGLLSALAGFVVLRVAATGRIRDAERRAQWK</sequence>
<dbReference type="EMBL" id="QGDJ01000029">
    <property type="protein sequence ID" value="PWJ09786.1"/>
    <property type="molecule type" value="Genomic_DNA"/>
</dbReference>
<gene>
    <name evidence="2" type="ORF">BCF38_1295</name>
    <name evidence="3" type="ORF">SAMN05421539_1295</name>
</gene>
<evidence type="ECO:0000313" key="4">
    <source>
        <dbReference type="Proteomes" id="UP000245839"/>
    </source>
</evidence>
<dbReference type="RefSeq" id="WP_109566613.1">
    <property type="nucleotide sequence ID" value="NZ_QGDJ01000029.1"/>
</dbReference>
<dbReference type="EMBL" id="UETC01000029">
    <property type="protein sequence ID" value="SSA51940.1"/>
    <property type="molecule type" value="Genomic_DNA"/>
</dbReference>
<accession>A0A2Y9B6A3</accession>
<dbReference type="InterPro" id="IPR017581">
    <property type="entry name" value="AtpR-like"/>
</dbReference>
<evidence type="ECO:0000313" key="2">
    <source>
        <dbReference type="EMBL" id="PWJ09786.1"/>
    </source>
</evidence>
<proteinExistence type="predicted"/>
<reference evidence="2 4" key="2">
    <citation type="submission" date="2018-03" db="EMBL/GenBank/DDBJ databases">
        <title>Genomic Encyclopedia of Archaeal and Bacterial Type Strains, Phase II (KMG-II): from individual species to whole genera.</title>
        <authorList>
            <person name="Goeker M."/>
        </authorList>
    </citation>
    <scope>NUCLEOTIDE SEQUENCE [LARGE SCALE GENOMIC DNA]</scope>
    <source>
        <strain evidence="2 4">DSM 25227</strain>
    </source>
</reference>
<name>A0A2Y9B6A3_9RHOB</name>
<dbReference type="Proteomes" id="UP000245839">
    <property type="component" value="Unassembled WGS sequence"/>
</dbReference>
<feature type="transmembrane region" description="Helical" evidence="1">
    <location>
        <begin position="38"/>
        <end position="60"/>
    </location>
</feature>
<evidence type="ECO:0000313" key="3">
    <source>
        <dbReference type="EMBL" id="SSA51940.1"/>
    </source>
</evidence>
<dbReference type="Pfam" id="PF12966">
    <property type="entry name" value="AtpR"/>
    <property type="match status" value="1"/>
</dbReference>
<keyword evidence="1" id="KW-1133">Transmembrane helix</keyword>
<feature type="transmembrane region" description="Helical" evidence="1">
    <location>
        <begin position="66"/>
        <end position="83"/>
    </location>
</feature>
<keyword evidence="1" id="KW-0812">Transmembrane</keyword>
<organism evidence="3 5">
    <name type="scientific">Jannaschia seohaensis</name>
    <dbReference type="NCBI Taxonomy" id="475081"/>
    <lineage>
        <taxon>Bacteria</taxon>
        <taxon>Pseudomonadati</taxon>
        <taxon>Pseudomonadota</taxon>
        <taxon>Alphaproteobacteria</taxon>
        <taxon>Rhodobacterales</taxon>
        <taxon>Roseobacteraceae</taxon>
        <taxon>Jannaschia</taxon>
    </lineage>
</organism>
<evidence type="ECO:0000313" key="5">
    <source>
        <dbReference type="Proteomes" id="UP000251571"/>
    </source>
</evidence>
<keyword evidence="4" id="KW-1185">Reference proteome</keyword>
<dbReference type="Proteomes" id="UP000251571">
    <property type="component" value="Unassembled WGS sequence"/>
</dbReference>
<feature type="transmembrane region" description="Helical" evidence="1">
    <location>
        <begin position="6"/>
        <end position="26"/>
    </location>
</feature>
<evidence type="ECO:0000256" key="1">
    <source>
        <dbReference type="SAM" id="Phobius"/>
    </source>
</evidence>
<dbReference type="AlphaFoldDB" id="A0A2Y9B6A3"/>
<keyword evidence="1" id="KW-0472">Membrane</keyword>
<protein>
    <submittedName>
        <fullName evidence="3">F1/F0 ATPase, subunit 2</fullName>
    </submittedName>
    <submittedName>
        <fullName evidence="2">F1F0 ATPase subunit 2</fullName>
    </submittedName>
</protein>